<sequence>MIIHAGISSVNSSEITFCLSCFNFSRAQCCNLIIGKLCDCQVFYSTGITCIC</sequence>
<reference evidence="1" key="2">
    <citation type="journal article" date="2015" name="Data Brief">
        <title>Shoot transcriptome of the giant reed, Arundo donax.</title>
        <authorList>
            <person name="Barrero R.A."/>
            <person name="Guerrero F.D."/>
            <person name="Moolhuijzen P."/>
            <person name="Goolsby J.A."/>
            <person name="Tidwell J."/>
            <person name="Bellgard S.E."/>
            <person name="Bellgard M.I."/>
        </authorList>
    </citation>
    <scope>NUCLEOTIDE SEQUENCE</scope>
    <source>
        <tissue evidence="1">Shoot tissue taken approximately 20 cm above the soil surface</tissue>
    </source>
</reference>
<evidence type="ECO:0000313" key="1">
    <source>
        <dbReference type="EMBL" id="JAD63927.1"/>
    </source>
</evidence>
<reference evidence="1" key="1">
    <citation type="submission" date="2014-09" db="EMBL/GenBank/DDBJ databases">
        <authorList>
            <person name="Magalhaes I.L.F."/>
            <person name="Oliveira U."/>
            <person name="Santos F.R."/>
            <person name="Vidigal T.H.D.A."/>
            <person name="Brescovit A.D."/>
            <person name="Santos A.J."/>
        </authorList>
    </citation>
    <scope>NUCLEOTIDE SEQUENCE</scope>
    <source>
        <tissue evidence="1">Shoot tissue taken approximately 20 cm above the soil surface</tissue>
    </source>
</reference>
<organism evidence="1">
    <name type="scientific">Arundo donax</name>
    <name type="common">Giant reed</name>
    <name type="synonym">Donax arundinaceus</name>
    <dbReference type="NCBI Taxonomy" id="35708"/>
    <lineage>
        <taxon>Eukaryota</taxon>
        <taxon>Viridiplantae</taxon>
        <taxon>Streptophyta</taxon>
        <taxon>Embryophyta</taxon>
        <taxon>Tracheophyta</taxon>
        <taxon>Spermatophyta</taxon>
        <taxon>Magnoliopsida</taxon>
        <taxon>Liliopsida</taxon>
        <taxon>Poales</taxon>
        <taxon>Poaceae</taxon>
        <taxon>PACMAD clade</taxon>
        <taxon>Arundinoideae</taxon>
        <taxon>Arundineae</taxon>
        <taxon>Arundo</taxon>
    </lineage>
</organism>
<proteinExistence type="predicted"/>
<name>A0A0A9BXD7_ARUDO</name>
<dbReference type="EMBL" id="GBRH01233968">
    <property type="protein sequence ID" value="JAD63927.1"/>
    <property type="molecule type" value="Transcribed_RNA"/>
</dbReference>
<accession>A0A0A9BXD7</accession>
<dbReference type="AlphaFoldDB" id="A0A0A9BXD7"/>
<protein>
    <submittedName>
        <fullName evidence="1">Uncharacterized protein</fullName>
    </submittedName>
</protein>